<dbReference type="PANTHER" id="PTHR31189:SF13">
    <property type="entry name" value="CUPINCIN"/>
    <property type="match status" value="1"/>
</dbReference>
<evidence type="ECO:0000313" key="5">
    <source>
        <dbReference type="Proteomes" id="UP000249390"/>
    </source>
</evidence>
<feature type="domain" description="Cupin type-1" evidence="3">
    <location>
        <begin position="294"/>
        <end position="453"/>
    </location>
</feature>
<name>A0A328DCB7_9ASTE</name>
<evidence type="ECO:0000259" key="3">
    <source>
        <dbReference type="SMART" id="SM00835"/>
    </source>
</evidence>
<evidence type="ECO:0000256" key="2">
    <source>
        <dbReference type="SAM" id="SignalP"/>
    </source>
</evidence>
<feature type="chain" id="PRO_5016363705" description="Cupin type-1 domain-containing protein" evidence="2">
    <location>
        <begin position="27"/>
        <end position="482"/>
    </location>
</feature>
<dbReference type="CDD" id="cd02245">
    <property type="entry name" value="cupin_7S_vicilin-like_C"/>
    <property type="match status" value="1"/>
</dbReference>
<feature type="compositionally biased region" description="Basic and acidic residues" evidence="1">
    <location>
        <begin position="65"/>
        <end position="81"/>
    </location>
</feature>
<proteinExistence type="predicted"/>
<keyword evidence="5" id="KW-1185">Reference proteome</keyword>
<dbReference type="InterPro" id="IPR006045">
    <property type="entry name" value="Cupin_1"/>
</dbReference>
<feature type="domain" description="Cupin type-1" evidence="3">
    <location>
        <begin position="88"/>
        <end position="244"/>
    </location>
</feature>
<dbReference type="Proteomes" id="UP000249390">
    <property type="component" value="Unassembled WGS sequence"/>
</dbReference>
<feature type="region of interest" description="Disordered" evidence="1">
    <location>
        <begin position="65"/>
        <end position="86"/>
    </location>
</feature>
<dbReference type="InterPro" id="IPR014710">
    <property type="entry name" value="RmlC-like_jellyroll"/>
</dbReference>
<gene>
    <name evidence="4" type="ORF">DM860_012628</name>
</gene>
<dbReference type="Pfam" id="PF00190">
    <property type="entry name" value="Cupin_1"/>
    <property type="match status" value="1"/>
</dbReference>
<dbReference type="Gene3D" id="2.60.120.10">
    <property type="entry name" value="Jelly Rolls"/>
    <property type="match status" value="2"/>
</dbReference>
<sequence>MGRKTSPSLALITIAVFLVSAAAATAARDPELEICRQQCKIQTAFDKGKRESCYTKCELYSREKARREQEEEEEEGRRSSEEREDDSPFVFRPRHFLTAHSSERGRLSVLQRFSECSSDIFQVIEPFRLGVLEVEPKTFAIPNHLDADLLCVVASGKGIVNMIEENKRVNFNITEGEMVVIPAGATTYLINPEDDRKLVVVKLIRTISAQPGRFEYFFGSMVMNAFSSSIREAAYSDADRETLERVLNRSGRKQDPFLAISNEQIESIIRRQEDEDGIGWPFVADKSSKRRRIVDILEHKSISNKFGELYEVGNEEFDDVQISFANITKGGMLGPLFNTRGTKLMFVVEGEGWMEMATADESRRSPRRGSSSERGPSFEGVRARLFPGTVVITPAGHPYANVASRARNLKLLCFHVNARNNEKVALAGKDNVFTRLDRVAEEIAFGGSRKEVEQVFGSNSDYQLFFKGPSREPEEDGGHAAV</sequence>
<comment type="caution">
    <text evidence="4">The sequence shown here is derived from an EMBL/GenBank/DDBJ whole genome shotgun (WGS) entry which is preliminary data.</text>
</comment>
<evidence type="ECO:0000313" key="4">
    <source>
        <dbReference type="EMBL" id="RAL43487.1"/>
    </source>
</evidence>
<protein>
    <recommendedName>
        <fullName evidence="3">Cupin type-1 domain-containing protein</fullName>
    </recommendedName>
</protein>
<feature type="signal peptide" evidence="2">
    <location>
        <begin position="1"/>
        <end position="26"/>
    </location>
</feature>
<dbReference type="InterPro" id="IPR050253">
    <property type="entry name" value="Seed_Storage-Functional"/>
</dbReference>
<dbReference type="AlphaFoldDB" id="A0A328DCB7"/>
<keyword evidence="2" id="KW-0732">Signal</keyword>
<dbReference type="SMART" id="SM00835">
    <property type="entry name" value="Cupin_1"/>
    <property type="match status" value="2"/>
</dbReference>
<dbReference type="CDD" id="cd02244">
    <property type="entry name" value="cupin_7S_vicilin-like_N"/>
    <property type="match status" value="1"/>
</dbReference>
<dbReference type="PANTHER" id="PTHR31189">
    <property type="entry name" value="OS03G0336100 PROTEIN-RELATED"/>
    <property type="match status" value="1"/>
</dbReference>
<dbReference type="SUPFAM" id="SSF51182">
    <property type="entry name" value="RmlC-like cupins"/>
    <property type="match status" value="2"/>
</dbReference>
<evidence type="ECO:0000256" key="1">
    <source>
        <dbReference type="SAM" id="MobiDB-lite"/>
    </source>
</evidence>
<feature type="region of interest" description="Disordered" evidence="1">
    <location>
        <begin position="357"/>
        <end position="378"/>
    </location>
</feature>
<accession>A0A328DCB7</accession>
<organism evidence="4 5">
    <name type="scientific">Cuscuta australis</name>
    <dbReference type="NCBI Taxonomy" id="267555"/>
    <lineage>
        <taxon>Eukaryota</taxon>
        <taxon>Viridiplantae</taxon>
        <taxon>Streptophyta</taxon>
        <taxon>Embryophyta</taxon>
        <taxon>Tracheophyta</taxon>
        <taxon>Spermatophyta</taxon>
        <taxon>Magnoliopsida</taxon>
        <taxon>eudicotyledons</taxon>
        <taxon>Gunneridae</taxon>
        <taxon>Pentapetalae</taxon>
        <taxon>asterids</taxon>
        <taxon>lamiids</taxon>
        <taxon>Solanales</taxon>
        <taxon>Convolvulaceae</taxon>
        <taxon>Cuscuteae</taxon>
        <taxon>Cuscuta</taxon>
        <taxon>Cuscuta subgen. Grammica</taxon>
        <taxon>Cuscuta sect. Cleistogrammica</taxon>
    </lineage>
</organism>
<dbReference type="InterPro" id="IPR011051">
    <property type="entry name" value="RmlC_Cupin_sf"/>
</dbReference>
<reference evidence="4 5" key="1">
    <citation type="submission" date="2018-06" db="EMBL/GenBank/DDBJ databases">
        <title>The Genome of Cuscuta australis (Dodder) Provides Insight into the Evolution of Plant Parasitism.</title>
        <authorList>
            <person name="Liu H."/>
        </authorList>
    </citation>
    <scope>NUCLEOTIDE SEQUENCE [LARGE SCALE GENOMIC DNA]</scope>
    <source>
        <strain evidence="5">cv. Yunnan</strain>
        <tissue evidence="4">Vines</tissue>
    </source>
</reference>
<feature type="compositionally biased region" description="Low complexity" evidence="1">
    <location>
        <begin position="368"/>
        <end position="377"/>
    </location>
</feature>
<dbReference type="EMBL" id="NQVE01000156">
    <property type="protein sequence ID" value="RAL43487.1"/>
    <property type="molecule type" value="Genomic_DNA"/>
</dbReference>